<dbReference type="InterPro" id="IPR018060">
    <property type="entry name" value="HTH_AraC"/>
</dbReference>
<feature type="domain" description="HTH araC/xylS-type" evidence="4">
    <location>
        <begin position="235"/>
        <end position="337"/>
    </location>
</feature>
<dbReference type="PANTHER" id="PTHR47894:SF1">
    <property type="entry name" value="HTH-TYPE TRANSCRIPTIONAL REGULATOR VQSM"/>
    <property type="match status" value="1"/>
</dbReference>
<dbReference type="Pfam" id="PF12625">
    <property type="entry name" value="Arabinose_bd"/>
    <property type="match status" value="1"/>
</dbReference>
<dbReference type="RefSeq" id="WP_116236292.1">
    <property type="nucleotide sequence ID" value="NZ_QRDP01000004.1"/>
</dbReference>
<proteinExistence type="predicted"/>
<dbReference type="EMBL" id="QRDP01000004">
    <property type="protein sequence ID" value="RED16948.1"/>
    <property type="molecule type" value="Genomic_DNA"/>
</dbReference>
<dbReference type="SUPFAM" id="SSF46689">
    <property type="entry name" value="Homeodomain-like"/>
    <property type="match status" value="1"/>
</dbReference>
<evidence type="ECO:0000313" key="6">
    <source>
        <dbReference type="Proteomes" id="UP000256310"/>
    </source>
</evidence>
<dbReference type="Gene3D" id="1.10.10.60">
    <property type="entry name" value="Homeodomain-like"/>
    <property type="match status" value="1"/>
</dbReference>
<gene>
    <name evidence="5" type="ORF">DFR46_1982</name>
</gene>
<dbReference type="InterPro" id="IPR009057">
    <property type="entry name" value="Homeodomain-like_sf"/>
</dbReference>
<name>A0A3D9FH17_9SPHN</name>
<evidence type="ECO:0000256" key="3">
    <source>
        <dbReference type="ARBA" id="ARBA00023163"/>
    </source>
</evidence>
<dbReference type="GO" id="GO:0003700">
    <property type="term" value="F:DNA-binding transcription factor activity"/>
    <property type="evidence" value="ECO:0007669"/>
    <property type="project" value="InterPro"/>
</dbReference>
<dbReference type="InterPro" id="IPR020449">
    <property type="entry name" value="Tscrpt_reg_AraC-type_HTH"/>
</dbReference>
<dbReference type="Proteomes" id="UP000256310">
    <property type="component" value="Unassembled WGS sequence"/>
</dbReference>
<keyword evidence="1" id="KW-0805">Transcription regulation</keyword>
<dbReference type="Pfam" id="PF12833">
    <property type="entry name" value="HTH_18"/>
    <property type="match status" value="1"/>
</dbReference>
<dbReference type="OrthoDB" id="9805730at2"/>
<dbReference type="SMART" id="SM00342">
    <property type="entry name" value="HTH_ARAC"/>
    <property type="match status" value="1"/>
</dbReference>
<evidence type="ECO:0000259" key="4">
    <source>
        <dbReference type="PROSITE" id="PS01124"/>
    </source>
</evidence>
<sequence>MSEPTVSAAYARALFDLAVEKGADRNMLTARTGVRPRDFDDPHRRIAFDTFKMLMREGQSLCGEPALALYFGAQIAFDQLSLVGLISRAAPTMEDAFREMNRYGRLIIEVEGIGAEDRFQIVRRDGRTWIDDIRMYPNSFPELTESTLGRFICGVNRYFPDRHYYRSAQVTHARPEYAPLYDELLGIPVEFGCTHNAMEIDPSLLELKLNPKKNYVFGMLSEQAAKLLAELETMKTLRAEIERHLMPILHTGTLGLEDVSSEMGMSRQQLYRALRAEGVRFKEIVDDLRHRLALEYLKGGKVSINETAYLVGFSDPSAFSRAFKRWTGESPGQFAATAG</sequence>
<keyword evidence="3" id="KW-0804">Transcription</keyword>
<organism evidence="5 6">
    <name type="scientific">Parasphingopyxis lamellibrachiae</name>
    <dbReference type="NCBI Taxonomy" id="680125"/>
    <lineage>
        <taxon>Bacteria</taxon>
        <taxon>Pseudomonadati</taxon>
        <taxon>Pseudomonadota</taxon>
        <taxon>Alphaproteobacteria</taxon>
        <taxon>Sphingomonadales</taxon>
        <taxon>Sphingomonadaceae</taxon>
        <taxon>Parasphingopyxis</taxon>
    </lineage>
</organism>
<evidence type="ECO:0000313" key="5">
    <source>
        <dbReference type="EMBL" id="RED16948.1"/>
    </source>
</evidence>
<dbReference type="InterPro" id="IPR032687">
    <property type="entry name" value="AraC-type_N"/>
</dbReference>
<comment type="caution">
    <text evidence="5">The sequence shown here is derived from an EMBL/GenBank/DDBJ whole genome shotgun (WGS) entry which is preliminary data.</text>
</comment>
<keyword evidence="6" id="KW-1185">Reference proteome</keyword>
<dbReference type="GO" id="GO:0000976">
    <property type="term" value="F:transcription cis-regulatory region binding"/>
    <property type="evidence" value="ECO:0007669"/>
    <property type="project" value="TreeGrafter"/>
</dbReference>
<evidence type="ECO:0000256" key="2">
    <source>
        <dbReference type="ARBA" id="ARBA00023125"/>
    </source>
</evidence>
<dbReference type="PROSITE" id="PS01124">
    <property type="entry name" value="HTH_ARAC_FAMILY_2"/>
    <property type="match status" value="1"/>
</dbReference>
<evidence type="ECO:0000256" key="1">
    <source>
        <dbReference type="ARBA" id="ARBA00023015"/>
    </source>
</evidence>
<reference evidence="5 6" key="1">
    <citation type="submission" date="2018-07" db="EMBL/GenBank/DDBJ databases">
        <title>Genomic Encyclopedia of Type Strains, Phase IV (KMG-IV): sequencing the most valuable type-strain genomes for metagenomic binning, comparative biology and taxonomic classification.</title>
        <authorList>
            <person name="Goeker M."/>
        </authorList>
    </citation>
    <scope>NUCLEOTIDE SEQUENCE [LARGE SCALE GENOMIC DNA]</scope>
    <source>
        <strain evidence="5 6">DSM 26725</strain>
    </source>
</reference>
<keyword evidence="2" id="KW-0238">DNA-binding</keyword>
<protein>
    <submittedName>
        <fullName evidence="5">AraC family transcriptional regulator</fullName>
    </submittedName>
</protein>
<accession>A0A3D9FH17</accession>
<dbReference type="AlphaFoldDB" id="A0A3D9FH17"/>
<dbReference type="PANTHER" id="PTHR47894">
    <property type="entry name" value="HTH-TYPE TRANSCRIPTIONAL REGULATOR GADX"/>
    <property type="match status" value="1"/>
</dbReference>
<dbReference type="PRINTS" id="PR00032">
    <property type="entry name" value="HTHARAC"/>
</dbReference>
<dbReference type="GO" id="GO:0005829">
    <property type="term" value="C:cytosol"/>
    <property type="evidence" value="ECO:0007669"/>
    <property type="project" value="TreeGrafter"/>
</dbReference>